<evidence type="ECO:0000256" key="3">
    <source>
        <dbReference type="ARBA" id="ARBA00019010"/>
    </source>
</evidence>
<dbReference type="EMBL" id="MHLZ01000042">
    <property type="protein sequence ID" value="OGZ19194.1"/>
    <property type="molecule type" value="Genomic_DNA"/>
</dbReference>
<dbReference type="NCBIfam" id="TIGR00150">
    <property type="entry name" value="T6A_YjeE"/>
    <property type="match status" value="1"/>
</dbReference>
<accession>A0A1G2E013</accession>
<keyword evidence="8" id="KW-0067">ATP-binding</keyword>
<dbReference type="GO" id="GO:0016740">
    <property type="term" value="F:transferase activity"/>
    <property type="evidence" value="ECO:0007669"/>
    <property type="project" value="UniProtKB-KW"/>
</dbReference>
<evidence type="ECO:0000256" key="7">
    <source>
        <dbReference type="ARBA" id="ARBA00022741"/>
    </source>
</evidence>
<dbReference type="SUPFAM" id="SSF52540">
    <property type="entry name" value="P-loop containing nucleoside triphosphate hydrolases"/>
    <property type="match status" value="1"/>
</dbReference>
<keyword evidence="9" id="KW-0460">Magnesium</keyword>
<dbReference type="GO" id="GO:0002949">
    <property type="term" value="P:tRNA threonylcarbamoyladenosine modification"/>
    <property type="evidence" value="ECO:0007669"/>
    <property type="project" value="InterPro"/>
</dbReference>
<evidence type="ECO:0000256" key="4">
    <source>
        <dbReference type="ARBA" id="ARBA00022490"/>
    </source>
</evidence>
<organism evidence="11 12">
    <name type="scientific">Candidatus Nealsonbacteria bacterium RIFCSPHIGHO2_01_FULL_38_55</name>
    <dbReference type="NCBI Taxonomy" id="1801664"/>
    <lineage>
        <taxon>Bacteria</taxon>
        <taxon>Candidatus Nealsoniibacteriota</taxon>
    </lineage>
</organism>
<evidence type="ECO:0000256" key="9">
    <source>
        <dbReference type="ARBA" id="ARBA00022842"/>
    </source>
</evidence>
<name>A0A1G2E013_9BACT</name>
<dbReference type="AlphaFoldDB" id="A0A1G2E013"/>
<comment type="subcellular location">
    <subcellularLocation>
        <location evidence="1">Cytoplasm</location>
    </subcellularLocation>
</comment>
<dbReference type="Gene3D" id="3.40.50.300">
    <property type="entry name" value="P-loop containing nucleotide triphosphate hydrolases"/>
    <property type="match status" value="1"/>
</dbReference>
<keyword evidence="7" id="KW-0547">Nucleotide-binding</keyword>
<reference evidence="11 12" key="1">
    <citation type="journal article" date="2016" name="Nat. Commun.">
        <title>Thousands of microbial genomes shed light on interconnected biogeochemical processes in an aquifer system.</title>
        <authorList>
            <person name="Anantharaman K."/>
            <person name="Brown C.T."/>
            <person name="Hug L.A."/>
            <person name="Sharon I."/>
            <person name="Castelle C.J."/>
            <person name="Probst A.J."/>
            <person name="Thomas B.C."/>
            <person name="Singh A."/>
            <person name="Wilkins M.J."/>
            <person name="Karaoz U."/>
            <person name="Brodie E.L."/>
            <person name="Williams K.H."/>
            <person name="Hubbard S.S."/>
            <person name="Banfield J.F."/>
        </authorList>
    </citation>
    <scope>NUCLEOTIDE SEQUENCE [LARGE SCALE GENOMIC DNA]</scope>
</reference>
<gene>
    <name evidence="11" type="ORF">A2626_02575</name>
</gene>
<evidence type="ECO:0000256" key="8">
    <source>
        <dbReference type="ARBA" id="ARBA00022840"/>
    </source>
</evidence>
<dbReference type="GO" id="GO:0005524">
    <property type="term" value="F:ATP binding"/>
    <property type="evidence" value="ECO:0007669"/>
    <property type="project" value="UniProtKB-KW"/>
</dbReference>
<dbReference type="InterPro" id="IPR027417">
    <property type="entry name" value="P-loop_NTPase"/>
</dbReference>
<keyword evidence="11" id="KW-0808">Transferase</keyword>
<dbReference type="PANTHER" id="PTHR33540">
    <property type="entry name" value="TRNA THREONYLCARBAMOYLADENOSINE BIOSYNTHESIS PROTEIN TSAE"/>
    <property type="match status" value="1"/>
</dbReference>
<keyword evidence="6" id="KW-0479">Metal-binding</keyword>
<comment type="caution">
    <text evidence="11">The sequence shown here is derived from an EMBL/GenBank/DDBJ whole genome shotgun (WGS) entry which is preliminary data.</text>
</comment>
<comment type="similarity">
    <text evidence="2">Belongs to the TsaE family.</text>
</comment>
<evidence type="ECO:0000313" key="12">
    <source>
        <dbReference type="Proteomes" id="UP000177360"/>
    </source>
</evidence>
<proteinExistence type="inferred from homology"/>
<dbReference type="Proteomes" id="UP000177360">
    <property type="component" value="Unassembled WGS sequence"/>
</dbReference>
<keyword evidence="5" id="KW-0819">tRNA processing</keyword>
<evidence type="ECO:0000313" key="11">
    <source>
        <dbReference type="EMBL" id="OGZ19194.1"/>
    </source>
</evidence>
<dbReference type="PANTHER" id="PTHR33540:SF2">
    <property type="entry name" value="TRNA THREONYLCARBAMOYLADENOSINE BIOSYNTHESIS PROTEIN TSAE"/>
    <property type="match status" value="1"/>
</dbReference>
<sequence length="160" mass="18482">METKYITNNPNQTKKLGEKFAKEILELKQRKTVVNQPRSCFLDGAFVIGLKGELGGGKTCFLQGFAKGLGVKEKILSPTFVVYKKFHVPCSMFHDFYHFDCYRIKDSKEISDLGFKEIISNPENIVAIEWSEKIKEVLPKNIKWISFYFIDKNSRAIDIF</sequence>
<evidence type="ECO:0000256" key="1">
    <source>
        <dbReference type="ARBA" id="ARBA00004496"/>
    </source>
</evidence>
<dbReference type="Pfam" id="PF02367">
    <property type="entry name" value="TsaE"/>
    <property type="match status" value="1"/>
</dbReference>
<dbReference type="GO" id="GO:0046872">
    <property type="term" value="F:metal ion binding"/>
    <property type="evidence" value="ECO:0007669"/>
    <property type="project" value="UniProtKB-KW"/>
</dbReference>
<evidence type="ECO:0000256" key="2">
    <source>
        <dbReference type="ARBA" id="ARBA00007599"/>
    </source>
</evidence>
<dbReference type="GO" id="GO:0005737">
    <property type="term" value="C:cytoplasm"/>
    <property type="evidence" value="ECO:0007669"/>
    <property type="project" value="UniProtKB-SubCell"/>
</dbReference>
<evidence type="ECO:0000256" key="5">
    <source>
        <dbReference type="ARBA" id="ARBA00022694"/>
    </source>
</evidence>
<evidence type="ECO:0000256" key="10">
    <source>
        <dbReference type="ARBA" id="ARBA00032441"/>
    </source>
</evidence>
<keyword evidence="4" id="KW-0963">Cytoplasm</keyword>
<evidence type="ECO:0000256" key="6">
    <source>
        <dbReference type="ARBA" id="ARBA00022723"/>
    </source>
</evidence>
<protein>
    <recommendedName>
        <fullName evidence="3">tRNA threonylcarbamoyladenosine biosynthesis protein TsaE</fullName>
    </recommendedName>
    <alternativeName>
        <fullName evidence="10">t(6)A37 threonylcarbamoyladenosine biosynthesis protein TsaE</fullName>
    </alternativeName>
</protein>
<dbReference type="InterPro" id="IPR003442">
    <property type="entry name" value="T6A_TsaE"/>
</dbReference>